<dbReference type="AlphaFoldDB" id="A0A645E2H4"/>
<name>A0A645E2H4_9ZZZZ</name>
<protein>
    <submittedName>
        <fullName evidence="1">Uncharacterized protein</fullName>
    </submittedName>
</protein>
<accession>A0A645E2H4</accession>
<comment type="caution">
    <text evidence="1">The sequence shown here is derived from an EMBL/GenBank/DDBJ whole genome shotgun (WGS) entry which is preliminary data.</text>
</comment>
<gene>
    <name evidence="1" type="ORF">SDC9_143150</name>
</gene>
<proteinExistence type="predicted"/>
<reference evidence="1" key="1">
    <citation type="submission" date="2019-08" db="EMBL/GenBank/DDBJ databases">
        <authorList>
            <person name="Kucharzyk K."/>
            <person name="Murdoch R.W."/>
            <person name="Higgins S."/>
            <person name="Loffler F."/>
        </authorList>
    </citation>
    <scope>NUCLEOTIDE SEQUENCE</scope>
</reference>
<dbReference type="EMBL" id="VSSQ01042415">
    <property type="protein sequence ID" value="MPM95994.1"/>
    <property type="molecule type" value="Genomic_DNA"/>
</dbReference>
<evidence type="ECO:0000313" key="1">
    <source>
        <dbReference type="EMBL" id="MPM95994.1"/>
    </source>
</evidence>
<organism evidence="1">
    <name type="scientific">bioreactor metagenome</name>
    <dbReference type="NCBI Taxonomy" id="1076179"/>
    <lineage>
        <taxon>unclassified sequences</taxon>
        <taxon>metagenomes</taxon>
        <taxon>ecological metagenomes</taxon>
    </lineage>
</organism>
<sequence>MNYGFWVKQTEKFCIGVTYQNHNAKIFNAAACRASTAADKHEDEKQKLSKYWPQLIIRGDKTCSGDNTYNLKGCITQCVEDVAVNIFYQK</sequence>